<dbReference type="EMBL" id="JARRAG010000002">
    <property type="protein sequence ID" value="MDG3004104.1"/>
    <property type="molecule type" value="Genomic_DNA"/>
</dbReference>
<name>A0ABT6F942_9BACT</name>
<evidence type="ECO:0000313" key="2">
    <source>
        <dbReference type="Proteomes" id="UP001216907"/>
    </source>
</evidence>
<reference evidence="1 2" key="1">
    <citation type="submission" date="2023-03" db="EMBL/GenBank/DDBJ databases">
        <title>Paludisphaera mucosa sp. nov. a novel planctomycete from northern fen.</title>
        <authorList>
            <person name="Ivanova A."/>
        </authorList>
    </citation>
    <scope>NUCLEOTIDE SEQUENCE [LARGE SCALE GENOMIC DNA]</scope>
    <source>
        <strain evidence="1 2">Pla2</strain>
    </source>
</reference>
<evidence type="ECO:0000313" key="1">
    <source>
        <dbReference type="EMBL" id="MDG3004104.1"/>
    </source>
</evidence>
<comment type="caution">
    <text evidence="1">The sequence shown here is derived from an EMBL/GenBank/DDBJ whole genome shotgun (WGS) entry which is preliminary data.</text>
</comment>
<protein>
    <submittedName>
        <fullName evidence="1">Uncharacterized protein</fullName>
    </submittedName>
</protein>
<organism evidence="1 2">
    <name type="scientific">Paludisphaera mucosa</name>
    <dbReference type="NCBI Taxonomy" id="3030827"/>
    <lineage>
        <taxon>Bacteria</taxon>
        <taxon>Pseudomonadati</taxon>
        <taxon>Planctomycetota</taxon>
        <taxon>Planctomycetia</taxon>
        <taxon>Isosphaerales</taxon>
        <taxon>Isosphaeraceae</taxon>
        <taxon>Paludisphaera</taxon>
    </lineage>
</organism>
<keyword evidence="2" id="KW-1185">Reference proteome</keyword>
<dbReference type="RefSeq" id="WP_277860466.1">
    <property type="nucleotide sequence ID" value="NZ_JARRAG010000002.1"/>
</dbReference>
<sequence>MSPKARNVLIVAAGVAVLAGGLAFEVVATRPVRQAVRAYSELIALANRPDLADPARIEAARPYYTTRYLASHPIRPAAEGGIVGLPRYIGKNFQAWRQGAGVWICPTNRTGFVYQLVEEDGRWRFDGLVGLLQSRNVLVPVDETPE</sequence>
<accession>A0ABT6F942</accession>
<gene>
    <name evidence="1" type="ORF">PZE19_09990</name>
</gene>
<proteinExistence type="predicted"/>
<dbReference type="Proteomes" id="UP001216907">
    <property type="component" value="Unassembled WGS sequence"/>
</dbReference>